<reference evidence="1 2" key="1">
    <citation type="submission" date="2016-09" db="EMBL/GenBank/DDBJ databases">
        <authorList>
            <person name="Capua I."/>
            <person name="De Benedictis P."/>
            <person name="Joannis T."/>
            <person name="Lombin L.H."/>
            <person name="Cattoli G."/>
        </authorList>
    </citation>
    <scope>NUCLEOTIDE SEQUENCE [LARGE SCALE GENOMIC DNA]</scope>
    <source>
        <strain evidence="1 2">ANC 4671</strain>
    </source>
</reference>
<organism evidence="1 2">
    <name type="scientific">Acinetobacter qingfengensis</name>
    <dbReference type="NCBI Taxonomy" id="1262585"/>
    <lineage>
        <taxon>Bacteria</taxon>
        <taxon>Pseudomonadati</taxon>
        <taxon>Pseudomonadota</taxon>
        <taxon>Gammaproteobacteria</taxon>
        <taxon>Moraxellales</taxon>
        <taxon>Moraxellaceae</taxon>
        <taxon>Acinetobacter</taxon>
    </lineage>
</organism>
<protein>
    <submittedName>
        <fullName evidence="1">Phage tail protein</fullName>
    </submittedName>
</protein>
<sequence length="111" mass="12194">MQTEQQTENTQAIQSDVQTIELDSPVMMGNLEIKSIEIRKPNVQALQGVKIADLLQGDVTAICTVLPRISTPSLTKSQVIQLDPADLAQIGGAIMLFLQPKSIRLEVLRQQ</sequence>
<proteinExistence type="predicted"/>
<gene>
    <name evidence="1" type="ORF">BJI46_11630</name>
</gene>
<dbReference type="EMBL" id="MKKK01000017">
    <property type="protein sequence ID" value="OEY96926.1"/>
    <property type="molecule type" value="Genomic_DNA"/>
</dbReference>
<dbReference type="OrthoDB" id="7366507at2"/>
<name>A0A1E7RCB8_9GAMM</name>
<dbReference type="AlphaFoldDB" id="A0A1E7RCB8"/>
<evidence type="ECO:0000313" key="2">
    <source>
        <dbReference type="Proteomes" id="UP000185895"/>
    </source>
</evidence>
<dbReference type="Proteomes" id="UP000185895">
    <property type="component" value="Unassembled WGS sequence"/>
</dbReference>
<dbReference type="InterPro" id="IPR019289">
    <property type="entry name" value="Phage_tail_E/E"/>
</dbReference>
<evidence type="ECO:0000313" key="1">
    <source>
        <dbReference type="EMBL" id="OEY96926.1"/>
    </source>
</evidence>
<accession>A0A1E7RCB8</accession>
<dbReference type="Pfam" id="PF10109">
    <property type="entry name" value="Phage_TAC_7"/>
    <property type="match status" value="1"/>
</dbReference>
<dbReference type="STRING" id="1262585.BJI46_11630"/>
<dbReference type="RefSeq" id="WP_070069626.1">
    <property type="nucleotide sequence ID" value="NZ_MKKK01000017.1"/>
</dbReference>
<comment type="caution">
    <text evidence="1">The sequence shown here is derived from an EMBL/GenBank/DDBJ whole genome shotgun (WGS) entry which is preliminary data.</text>
</comment>
<keyword evidence="2" id="KW-1185">Reference proteome</keyword>